<gene>
    <name evidence="2" type="ORF">M979_4368</name>
</gene>
<organism evidence="2 3">
    <name type="scientific">Buttiauxella noackiae ATCC 51607</name>
    <dbReference type="NCBI Taxonomy" id="1354255"/>
    <lineage>
        <taxon>Bacteria</taxon>
        <taxon>Pseudomonadati</taxon>
        <taxon>Pseudomonadota</taxon>
        <taxon>Gammaproteobacteria</taxon>
        <taxon>Enterobacterales</taxon>
        <taxon>Enterobacteriaceae</taxon>
        <taxon>Buttiauxella</taxon>
    </lineage>
</organism>
<protein>
    <recommendedName>
        <fullName evidence="4">TraH family conjugative transfer protein</fullName>
    </recommendedName>
</protein>
<dbReference type="Gene3D" id="3.55.50.60">
    <property type="entry name" value="DotD protein"/>
    <property type="match status" value="1"/>
</dbReference>
<dbReference type="RefSeq" id="WP_064556383.1">
    <property type="nucleotide sequence ID" value="NZ_LXEO01000070.1"/>
</dbReference>
<evidence type="ECO:0000256" key="1">
    <source>
        <dbReference type="SAM" id="SignalP"/>
    </source>
</evidence>
<dbReference type="EMBL" id="LXEO01000070">
    <property type="protein sequence ID" value="OAT14682.1"/>
    <property type="molecule type" value="Genomic_DNA"/>
</dbReference>
<dbReference type="PATRIC" id="fig|1354255.3.peg.4498"/>
<dbReference type="InterPro" id="IPR038140">
    <property type="entry name" value="DotD_sf"/>
</dbReference>
<comment type="caution">
    <text evidence="2">The sequence shown here is derived from an EMBL/GenBank/DDBJ whole genome shotgun (WGS) entry which is preliminary data.</text>
</comment>
<reference evidence="2 3" key="1">
    <citation type="submission" date="2016-04" db="EMBL/GenBank/DDBJ databases">
        <title>ATOL: Assembling a taxonomically balanced genome-scale reconstruction of the evolutionary history of the Enterobacteriaceae.</title>
        <authorList>
            <person name="Plunkett G.III."/>
            <person name="Neeno-Eckwall E.C."/>
            <person name="Glasner J.D."/>
            <person name="Perna N.T."/>
        </authorList>
    </citation>
    <scope>NUCLEOTIDE SEQUENCE [LARGE SCALE GENOMIC DNA]</scope>
    <source>
        <strain evidence="2 3">ATCC 51607</strain>
    </source>
</reference>
<name>A0A1B7HGJ0_9ENTR</name>
<accession>A0A1B7HGJ0</accession>
<sequence length="150" mass="16593">MKRHVLAALLPLLAGCQSAPVSSLPSTPDALQQATQERQSDMYRLHQAGAINQISPTLPGQITANSQRITLSWDGDAVELLNTLARQRGYRLVYSGTRLPLPVNIYVTDMTFNQVLDLIRVQTGWRATLSQSGIELRLHFSLPDKGDRTV</sequence>
<keyword evidence="1" id="KW-0732">Signal</keyword>
<evidence type="ECO:0008006" key="4">
    <source>
        <dbReference type="Google" id="ProtNLM"/>
    </source>
</evidence>
<dbReference type="Proteomes" id="UP000078286">
    <property type="component" value="Unassembled WGS sequence"/>
</dbReference>
<dbReference type="Pfam" id="PF16816">
    <property type="entry name" value="DotD"/>
    <property type="match status" value="1"/>
</dbReference>
<dbReference type="AlphaFoldDB" id="A0A1B7HGJ0"/>
<proteinExistence type="predicted"/>
<feature type="signal peptide" evidence="1">
    <location>
        <begin position="1"/>
        <end position="19"/>
    </location>
</feature>
<dbReference type="PROSITE" id="PS51257">
    <property type="entry name" value="PROKAR_LIPOPROTEIN"/>
    <property type="match status" value="1"/>
</dbReference>
<keyword evidence="3" id="KW-1185">Reference proteome</keyword>
<evidence type="ECO:0000313" key="3">
    <source>
        <dbReference type="Proteomes" id="UP000078286"/>
    </source>
</evidence>
<dbReference type="InterPro" id="IPR031817">
    <property type="entry name" value="DotD"/>
</dbReference>
<feature type="chain" id="PRO_5008592927" description="TraH family conjugative transfer protein" evidence="1">
    <location>
        <begin position="20"/>
        <end position="150"/>
    </location>
</feature>
<evidence type="ECO:0000313" key="2">
    <source>
        <dbReference type="EMBL" id="OAT14682.1"/>
    </source>
</evidence>